<proteinExistence type="predicted"/>
<feature type="transmembrane region" description="Helical" evidence="1">
    <location>
        <begin position="33"/>
        <end position="51"/>
    </location>
</feature>
<evidence type="ECO:0000256" key="1">
    <source>
        <dbReference type="SAM" id="Phobius"/>
    </source>
</evidence>
<accession>A0A2S0RJN5</accession>
<dbReference type="Proteomes" id="UP000244193">
    <property type="component" value="Chromosome"/>
</dbReference>
<evidence type="ECO:0000313" key="3">
    <source>
        <dbReference type="Proteomes" id="UP000244193"/>
    </source>
</evidence>
<gene>
    <name evidence="2" type="ORF">HYN48_02440</name>
</gene>
<dbReference type="EMBL" id="CP028811">
    <property type="protein sequence ID" value="AWA31351.1"/>
    <property type="molecule type" value="Genomic_DNA"/>
</dbReference>
<dbReference type="RefSeq" id="WP_108373289.1">
    <property type="nucleotide sequence ID" value="NZ_CP028811.1"/>
</dbReference>
<feature type="transmembrane region" description="Helical" evidence="1">
    <location>
        <begin position="7"/>
        <end position="27"/>
    </location>
</feature>
<keyword evidence="3" id="KW-1185">Reference proteome</keyword>
<organism evidence="2 3">
    <name type="scientific">Flavobacterium magnum</name>
    <dbReference type="NCBI Taxonomy" id="2162713"/>
    <lineage>
        <taxon>Bacteria</taxon>
        <taxon>Pseudomonadati</taxon>
        <taxon>Bacteroidota</taxon>
        <taxon>Flavobacteriia</taxon>
        <taxon>Flavobacteriales</taxon>
        <taxon>Flavobacteriaceae</taxon>
        <taxon>Flavobacterium</taxon>
    </lineage>
</organism>
<reference evidence="2 3" key="1">
    <citation type="submission" date="2018-04" db="EMBL/GenBank/DDBJ databases">
        <title>Genome sequencing of Flavobacterium sp. HYN0048.</title>
        <authorList>
            <person name="Yi H."/>
            <person name="Baek C."/>
        </authorList>
    </citation>
    <scope>NUCLEOTIDE SEQUENCE [LARGE SCALE GENOMIC DNA]</scope>
    <source>
        <strain evidence="2 3">HYN0048</strain>
    </source>
</reference>
<keyword evidence="1" id="KW-1133">Transmembrane helix</keyword>
<feature type="transmembrane region" description="Helical" evidence="1">
    <location>
        <begin position="63"/>
        <end position="90"/>
    </location>
</feature>
<feature type="transmembrane region" description="Helical" evidence="1">
    <location>
        <begin position="113"/>
        <end position="139"/>
    </location>
</feature>
<evidence type="ECO:0000313" key="2">
    <source>
        <dbReference type="EMBL" id="AWA31351.1"/>
    </source>
</evidence>
<name>A0A2S0RJN5_9FLAO</name>
<protein>
    <recommendedName>
        <fullName evidence="4">DUF4199 domain-containing protein</fullName>
    </recommendedName>
</protein>
<dbReference type="KEGG" id="fmg:HYN48_02440"/>
<keyword evidence="1" id="KW-0812">Transmembrane</keyword>
<sequence>MKLSREFINGFIIFLGIGIYFLIMDALGLSGHFYLRVLNVFIVVYGVNRTLSQNYNEGIRGYNTNLISAIITSMIGAVLSIAGLLSLIYYKGGEAYLESLSDEFLFGGGEASIYTYCIGLLFESVAASMIVSFCLMQFWKNKVEKINRVD</sequence>
<evidence type="ECO:0008006" key="4">
    <source>
        <dbReference type="Google" id="ProtNLM"/>
    </source>
</evidence>
<dbReference type="OrthoDB" id="1361176at2"/>
<dbReference type="AlphaFoldDB" id="A0A2S0RJN5"/>
<keyword evidence="1" id="KW-0472">Membrane</keyword>